<dbReference type="InterPro" id="IPR035985">
    <property type="entry name" value="Ubiquitin-activating_enz"/>
</dbReference>
<dbReference type="AlphaFoldDB" id="A0A0N0U4X9"/>
<dbReference type="GO" id="GO:0016925">
    <property type="term" value="P:protein sumoylation"/>
    <property type="evidence" value="ECO:0007669"/>
    <property type="project" value="TreeGrafter"/>
</dbReference>
<comment type="subcellular location">
    <subcellularLocation>
        <location evidence="1">Nucleus</location>
    </subcellularLocation>
</comment>
<evidence type="ECO:0000256" key="5">
    <source>
        <dbReference type="ARBA" id="ARBA00023242"/>
    </source>
</evidence>
<evidence type="ECO:0000256" key="6">
    <source>
        <dbReference type="ARBA" id="ARBA00026003"/>
    </source>
</evidence>
<dbReference type="InterPro" id="IPR000011">
    <property type="entry name" value="UBQ/SUMO-activ_enz_E1-like"/>
</dbReference>
<feature type="domain" description="THIF-type NAD/FAD binding fold" evidence="9">
    <location>
        <begin position="5"/>
        <end position="286"/>
    </location>
</feature>
<sequence length="477" mass="53665">MFNLTLRAAKILIIGLNGYGAEIAKNIILAGVKAVTFLDHRNVAVEDWCSQFLAPKESLGKNRAEASVPRAQNLNSMVDVKADTSNVDDKPDTYFSEFNVVCATQCTIMQIKRINEACRKHNVKLFAGDVWGLLGYTFADLVTHEYVEDVVQTKKIQISDSGEPIQKEKFENIVVTEKHTETFVPFKSILNVTKSSLPKDSEVYYMILILHNYREKYGKDPLPSERGSENLKAEADIIIKKYDLEDKIDHLIESDLYAQISPVCAIVGGIMGQEIIKAVSQKGKSKPLIRISDKFEEKTLEALVKMFPGQDLDPDLLTGSRSVARQKKTTKLRKRVLFVRKMLDLKNLIALLVKCSDRVVSNDNIAVKRKIFYKEYICFLASQERDELKLNAVPVCPHPFALKIPILVEGSKRSAKCTPKGQEKGDTKYKTAVGGIIIKLNGGSMTTLIGESDGPDRNIVYTYFITQRDIVRYINIY</sequence>
<evidence type="ECO:0000256" key="2">
    <source>
        <dbReference type="ARBA" id="ARBA00004718"/>
    </source>
</evidence>
<comment type="similarity">
    <text evidence="3">Belongs to the ubiquitin-activating E1 family.</text>
</comment>
<dbReference type="InterPro" id="IPR045886">
    <property type="entry name" value="ThiF/MoeB/HesA"/>
</dbReference>
<dbReference type="STRING" id="166423.A0A0N0U4X9"/>
<evidence type="ECO:0000256" key="3">
    <source>
        <dbReference type="ARBA" id="ARBA00005673"/>
    </source>
</evidence>
<dbReference type="OrthoDB" id="412647at2759"/>
<dbReference type="EMBL" id="KQ435794">
    <property type="protein sequence ID" value="KOX73771.1"/>
    <property type="molecule type" value="Genomic_DNA"/>
</dbReference>
<keyword evidence="5" id="KW-0539">Nucleus</keyword>
<dbReference type="Gene3D" id="3.40.50.720">
    <property type="entry name" value="NAD(P)-binding Rossmann-like Domain"/>
    <property type="match status" value="1"/>
</dbReference>
<dbReference type="GO" id="GO:0019948">
    <property type="term" value="F:SUMO activating enzyme activity"/>
    <property type="evidence" value="ECO:0007669"/>
    <property type="project" value="TreeGrafter"/>
</dbReference>
<name>A0A0N0U4X9_9HYME</name>
<dbReference type="PANTHER" id="PTHR10953:SF162">
    <property type="entry name" value="SUMO-ACTIVATING ENZYME SUBUNIT 1"/>
    <property type="match status" value="1"/>
</dbReference>
<reference evidence="10 11" key="1">
    <citation type="submission" date="2015-07" db="EMBL/GenBank/DDBJ databases">
        <title>The genome of Melipona quadrifasciata.</title>
        <authorList>
            <person name="Pan H."/>
            <person name="Kapheim K."/>
        </authorList>
    </citation>
    <scope>NUCLEOTIDE SEQUENCE [LARGE SCALE GENOMIC DNA]</scope>
    <source>
        <strain evidence="10">0111107301</strain>
        <tissue evidence="10">Whole body</tissue>
    </source>
</reference>
<keyword evidence="4" id="KW-0833">Ubl conjugation pathway</keyword>
<evidence type="ECO:0000256" key="7">
    <source>
        <dbReference type="ARBA" id="ARBA00044187"/>
    </source>
</evidence>
<comment type="subunit">
    <text evidence="6">Heterodimer of SAE1 and UBA2/SAE2. The heterodimer corresponds to the two domains that are encoded on a single polypeptide chain in ubiquitin-activating enzyme E1. Interacts with UBE2I.</text>
</comment>
<dbReference type="InterPro" id="IPR000594">
    <property type="entry name" value="ThiF_NAD_FAD-bd"/>
</dbReference>
<organism evidence="10 11">
    <name type="scientific">Melipona quadrifasciata</name>
    <dbReference type="NCBI Taxonomy" id="166423"/>
    <lineage>
        <taxon>Eukaryota</taxon>
        <taxon>Metazoa</taxon>
        <taxon>Ecdysozoa</taxon>
        <taxon>Arthropoda</taxon>
        <taxon>Hexapoda</taxon>
        <taxon>Insecta</taxon>
        <taxon>Pterygota</taxon>
        <taxon>Neoptera</taxon>
        <taxon>Endopterygota</taxon>
        <taxon>Hymenoptera</taxon>
        <taxon>Apocrita</taxon>
        <taxon>Aculeata</taxon>
        <taxon>Apoidea</taxon>
        <taxon>Anthophila</taxon>
        <taxon>Apidae</taxon>
        <taxon>Melipona</taxon>
    </lineage>
</organism>
<dbReference type="PRINTS" id="PR01849">
    <property type="entry name" value="UBIQUITINACT"/>
</dbReference>
<evidence type="ECO:0000259" key="9">
    <source>
        <dbReference type="Pfam" id="PF00899"/>
    </source>
</evidence>
<protein>
    <recommendedName>
        <fullName evidence="7">SUMO-activating enzyme subunit 1</fullName>
    </recommendedName>
    <alternativeName>
        <fullName evidence="8">Ubiquitin-like 1-activating enzyme E1A</fullName>
    </alternativeName>
</protein>
<dbReference type="Pfam" id="PF00899">
    <property type="entry name" value="ThiF"/>
    <property type="match status" value="1"/>
</dbReference>
<dbReference type="SUPFAM" id="SSF69572">
    <property type="entry name" value="Activating enzymes of the ubiquitin-like proteins"/>
    <property type="match status" value="1"/>
</dbReference>
<evidence type="ECO:0000256" key="4">
    <source>
        <dbReference type="ARBA" id="ARBA00022786"/>
    </source>
</evidence>
<evidence type="ECO:0000256" key="8">
    <source>
        <dbReference type="ARBA" id="ARBA00044354"/>
    </source>
</evidence>
<evidence type="ECO:0000313" key="10">
    <source>
        <dbReference type="EMBL" id="KOX73771.1"/>
    </source>
</evidence>
<keyword evidence="11" id="KW-1185">Reference proteome</keyword>
<proteinExistence type="inferred from homology"/>
<dbReference type="PANTHER" id="PTHR10953">
    <property type="entry name" value="UBIQUITIN-ACTIVATING ENZYME E1"/>
    <property type="match status" value="1"/>
</dbReference>
<evidence type="ECO:0000313" key="11">
    <source>
        <dbReference type="Proteomes" id="UP000053105"/>
    </source>
</evidence>
<comment type="pathway">
    <text evidence="2">Protein modification; protein sumoylation.</text>
</comment>
<dbReference type="GO" id="GO:0031510">
    <property type="term" value="C:SUMO activating enzyme complex"/>
    <property type="evidence" value="ECO:0007669"/>
    <property type="project" value="TreeGrafter"/>
</dbReference>
<evidence type="ECO:0000256" key="1">
    <source>
        <dbReference type="ARBA" id="ARBA00004123"/>
    </source>
</evidence>
<gene>
    <name evidence="10" type="ORF">WN51_13849</name>
</gene>
<dbReference type="Proteomes" id="UP000053105">
    <property type="component" value="Unassembled WGS sequence"/>
</dbReference>
<dbReference type="GO" id="GO:0005737">
    <property type="term" value="C:cytoplasm"/>
    <property type="evidence" value="ECO:0007669"/>
    <property type="project" value="TreeGrafter"/>
</dbReference>
<accession>A0A0N0U4X9</accession>